<feature type="transmembrane region" description="Helical" evidence="1">
    <location>
        <begin position="21"/>
        <end position="49"/>
    </location>
</feature>
<dbReference type="Proteomes" id="UP001165422">
    <property type="component" value="Unassembled WGS sequence"/>
</dbReference>
<evidence type="ECO:0000256" key="1">
    <source>
        <dbReference type="SAM" id="Phobius"/>
    </source>
</evidence>
<evidence type="ECO:0000313" key="2">
    <source>
        <dbReference type="EMBL" id="MCC9295160.1"/>
    </source>
</evidence>
<proteinExistence type="predicted"/>
<keyword evidence="3" id="KW-1185">Reference proteome</keyword>
<name>A0ABS8N7V6_9CLOT</name>
<protein>
    <recommendedName>
        <fullName evidence="4">Zn-finger containing protein</fullName>
    </recommendedName>
</protein>
<reference evidence="2" key="1">
    <citation type="submission" date="2021-11" db="EMBL/GenBank/DDBJ databases">
        <authorList>
            <person name="Qingchun L."/>
            <person name="Dong Z."/>
            <person name="Zongwei Q."/>
            <person name="Jia Z."/>
            <person name="Duotao L."/>
        </authorList>
    </citation>
    <scope>NUCLEOTIDE SEQUENCE</scope>
    <source>
        <strain evidence="2">WLY-B-L2</strain>
    </source>
</reference>
<evidence type="ECO:0008006" key="4">
    <source>
        <dbReference type="Google" id="ProtNLM"/>
    </source>
</evidence>
<dbReference type="EMBL" id="JAJJPB010000011">
    <property type="protein sequence ID" value="MCC9295160.1"/>
    <property type="molecule type" value="Genomic_DNA"/>
</dbReference>
<sequence length="131" mass="15468">MNTNNNCPEKITYGWDNFSKILTFIGCIFCLLTAYEAFLGLLMISYAFWRSRSKNVMKRTREERSLLKFLNDAFRVIYNIRHGRISLKNLRLKNRKRYKKCPRCGNLILLKTTTKNNVLSCPKCSLKFKAK</sequence>
<keyword evidence="1" id="KW-0812">Transmembrane</keyword>
<keyword evidence="1" id="KW-1133">Transmembrane helix</keyword>
<organism evidence="2 3">
    <name type="scientific">Clostridium aromativorans</name>
    <dbReference type="NCBI Taxonomy" id="2836848"/>
    <lineage>
        <taxon>Bacteria</taxon>
        <taxon>Bacillati</taxon>
        <taxon>Bacillota</taxon>
        <taxon>Clostridia</taxon>
        <taxon>Eubacteriales</taxon>
        <taxon>Clostridiaceae</taxon>
        <taxon>Clostridium</taxon>
    </lineage>
</organism>
<accession>A0ABS8N7V6</accession>
<gene>
    <name evidence="2" type="ORF">LN736_09865</name>
</gene>
<keyword evidence="1" id="KW-0472">Membrane</keyword>
<dbReference type="RefSeq" id="WP_179977602.1">
    <property type="nucleotide sequence ID" value="NZ_JAJJPB010000011.1"/>
</dbReference>
<comment type="caution">
    <text evidence="2">The sequence shown here is derived from an EMBL/GenBank/DDBJ whole genome shotgun (WGS) entry which is preliminary data.</text>
</comment>
<evidence type="ECO:0000313" key="3">
    <source>
        <dbReference type="Proteomes" id="UP001165422"/>
    </source>
</evidence>